<sequence length="240" mass="24578">MATTVIYGGSGGIGTAILGRVTGRGGSAHLVGRDTGRLKKLAVETGATFTAVDVLAPGSFERVASEIHGPIDGLVYAIGSIKLKPIGGLNEDDFVHDFRLNAVGAALAIKAHLPSLKRSPAASVVLISSVAASQGFAAHASISMAKAAVEGLTFAMAAELAPTIRVNCVAPSLTKTPLSKSLTNSSQMVEAIAQLHPMRRLGEPDDIAAISDFLLTSEAGWITGQVIGVDGGRSRLRTKG</sequence>
<dbReference type="SMART" id="SM00822">
    <property type="entry name" value="PKS_KR"/>
    <property type="match status" value="1"/>
</dbReference>
<evidence type="ECO:0000256" key="1">
    <source>
        <dbReference type="ARBA" id="ARBA00006484"/>
    </source>
</evidence>
<evidence type="ECO:0000313" key="4">
    <source>
        <dbReference type="EMBL" id="THF55554.1"/>
    </source>
</evidence>
<protein>
    <submittedName>
        <fullName evidence="4">SDR family oxidoreductase</fullName>
    </submittedName>
</protein>
<dbReference type="PANTHER" id="PTHR43477:SF1">
    <property type="entry name" value="DIHYDROANTICAPSIN 7-DEHYDROGENASE"/>
    <property type="match status" value="1"/>
</dbReference>
<feature type="domain" description="Ketoreductase" evidence="3">
    <location>
        <begin position="2"/>
        <end position="167"/>
    </location>
</feature>
<dbReference type="Gene3D" id="3.40.50.720">
    <property type="entry name" value="NAD(P)-binding Rossmann-like Domain"/>
    <property type="match status" value="1"/>
</dbReference>
<dbReference type="SUPFAM" id="SSF51735">
    <property type="entry name" value="NAD(P)-binding Rossmann-fold domains"/>
    <property type="match status" value="1"/>
</dbReference>
<dbReference type="InterPro" id="IPR002347">
    <property type="entry name" value="SDR_fam"/>
</dbReference>
<keyword evidence="5" id="KW-1185">Reference proteome</keyword>
<dbReference type="InterPro" id="IPR051122">
    <property type="entry name" value="SDR_DHRS6-like"/>
</dbReference>
<evidence type="ECO:0000313" key="5">
    <source>
        <dbReference type="Proteomes" id="UP000306441"/>
    </source>
</evidence>
<dbReference type="PRINTS" id="PR00081">
    <property type="entry name" value="GDHRDH"/>
</dbReference>
<dbReference type="PANTHER" id="PTHR43477">
    <property type="entry name" value="DIHYDROANTICAPSIN 7-DEHYDROGENASE"/>
    <property type="match status" value="1"/>
</dbReference>
<dbReference type="CDD" id="cd05233">
    <property type="entry name" value="SDR_c"/>
    <property type="match status" value="1"/>
</dbReference>
<organism evidence="4 5">
    <name type="scientific">Ollibium composti</name>
    <dbReference type="NCBI Taxonomy" id="2675109"/>
    <lineage>
        <taxon>Bacteria</taxon>
        <taxon>Pseudomonadati</taxon>
        <taxon>Pseudomonadota</taxon>
        <taxon>Alphaproteobacteria</taxon>
        <taxon>Hyphomicrobiales</taxon>
        <taxon>Phyllobacteriaceae</taxon>
        <taxon>Ollibium</taxon>
    </lineage>
</organism>
<dbReference type="Pfam" id="PF13561">
    <property type="entry name" value="adh_short_C2"/>
    <property type="match status" value="1"/>
</dbReference>
<dbReference type="InterPro" id="IPR036291">
    <property type="entry name" value="NAD(P)-bd_dom_sf"/>
</dbReference>
<dbReference type="Proteomes" id="UP000306441">
    <property type="component" value="Unassembled WGS sequence"/>
</dbReference>
<dbReference type="RefSeq" id="WP_136359593.1">
    <property type="nucleotide sequence ID" value="NZ_SSNY01000011.1"/>
</dbReference>
<dbReference type="EMBL" id="SSNY01000011">
    <property type="protein sequence ID" value="THF55554.1"/>
    <property type="molecule type" value="Genomic_DNA"/>
</dbReference>
<dbReference type="InterPro" id="IPR057326">
    <property type="entry name" value="KR_dom"/>
</dbReference>
<proteinExistence type="inferred from homology"/>
<comment type="similarity">
    <text evidence="1">Belongs to the short-chain dehydrogenases/reductases (SDR) family.</text>
</comment>
<evidence type="ECO:0000259" key="3">
    <source>
        <dbReference type="SMART" id="SM00822"/>
    </source>
</evidence>
<keyword evidence="2" id="KW-0560">Oxidoreductase</keyword>
<comment type="caution">
    <text evidence="4">The sequence shown here is derived from an EMBL/GenBank/DDBJ whole genome shotgun (WGS) entry which is preliminary data.</text>
</comment>
<evidence type="ECO:0000256" key="2">
    <source>
        <dbReference type="ARBA" id="ARBA00023002"/>
    </source>
</evidence>
<reference evidence="4 5" key="1">
    <citation type="submission" date="2019-04" db="EMBL/GenBank/DDBJ databases">
        <title>Mesorhizobium composti sp. nov., isolated from compost.</title>
        <authorList>
            <person name="Lin S.-Y."/>
            <person name="Hameed A."/>
            <person name="Hsieh Y.-T."/>
            <person name="Young C.-C."/>
        </authorList>
    </citation>
    <scope>NUCLEOTIDE SEQUENCE [LARGE SCALE GENOMIC DNA]</scope>
    <source>
        <strain evidence="4 5">CC-YTH430</strain>
    </source>
</reference>
<accession>A0ABY2Q3F1</accession>
<gene>
    <name evidence="4" type="ORF">E6C48_18220</name>
</gene>
<name>A0ABY2Q3F1_9HYPH</name>